<evidence type="ECO:0000256" key="3">
    <source>
        <dbReference type="ARBA" id="ARBA00008545"/>
    </source>
</evidence>
<dbReference type="Pfam" id="PF00910">
    <property type="entry name" value="RNA_helicase"/>
    <property type="match status" value="1"/>
</dbReference>
<evidence type="ECO:0000256" key="4">
    <source>
        <dbReference type="ARBA" id="ARBA00022679"/>
    </source>
</evidence>
<dbReference type="InterPro" id="IPR027417">
    <property type="entry name" value="P-loop_NTPase"/>
</dbReference>
<dbReference type="Gene3D" id="3.40.1310.20">
    <property type="match status" value="1"/>
</dbReference>
<evidence type="ECO:0000256" key="11">
    <source>
        <dbReference type="ARBA" id="ARBA00022801"/>
    </source>
</evidence>
<dbReference type="SUPFAM" id="SSF52540">
    <property type="entry name" value="P-loop containing nucleoside triphosphate hydrolases"/>
    <property type="match status" value="1"/>
</dbReference>
<keyword evidence="7" id="KW-0540">Nuclease</keyword>
<evidence type="ECO:0000256" key="9">
    <source>
        <dbReference type="ARBA" id="ARBA00022741"/>
    </source>
</evidence>
<keyword evidence="9" id="KW-0547">Nucleotide-binding</keyword>
<dbReference type="InterPro" id="IPR000605">
    <property type="entry name" value="Helicase_SF3_ssDNA/RNA_vir"/>
</dbReference>
<evidence type="ECO:0000256" key="2">
    <source>
        <dbReference type="ARBA" id="ARBA00004147"/>
    </source>
</evidence>
<keyword evidence="10" id="KW-0255">Endonuclease</keyword>
<accession>A0A2K9LSC4</accession>
<evidence type="ECO:0000256" key="6">
    <source>
        <dbReference type="ARBA" id="ARBA00022705"/>
    </source>
</evidence>
<evidence type="ECO:0000256" key="13">
    <source>
        <dbReference type="ARBA" id="ARBA00023125"/>
    </source>
</evidence>
<dbReference type="GO" id="GO:0004519">
    <property type="term" value="F:endonuclease activity"/>
    <property type="evidence" value="ECO:0007669"/>
    <property type="project" value="UniProtKB-KW"/>
</dbReference>
<name>A0A2K9LSC4_9VIRU</name>
<dbReference type="InterPro" id="IPR049912">
    <property type="entry name" value="CRESS_DNA_REP"/>
</dbReference>
<evidence type="ECO:0000256" key="7">
    <source>
        <dbReference type="ARBA" id="ARBA00022722"/>
    </source>
</evidence>
<comment type="similarity">
    <text evidence="3">Belongs to the nanoviruses/circoviruses replication-associated protein family.</text>
</comment>
<dbReference type="GO" id="GO:0003724">
    <property type="term" value="F:RNA helicase activity"/>
    <property type="evidence" value="ECO:0007669"/>
    <property type="project" value="InterPro"/>
</dbReference>
<dbReference type="EMBL" id="KY487865">
    <property type="protein sequence ID" value="AUM61799.1"/>
    <property type="molecule type" value="Genomic_DNA"/>
</dbReference>
<keyword evidence="11" id="KW-0378">Hydrolase</keyword>
<comment type="subcellular location">
    <subcellularLocation>
        <location evidence="2">Host nucleus</location>
    </subcellularLocation>
</comment>
<keyword evidence="4" id="KW-0808">Transferase</keyword>
<comment type="catalytic activity">
    <reaction evidence="17">
        <text>ATP + H2O = ADP + phosphate + H(+)</text>
        <dbReference type="Rhea" id="RHEA:13065"/>
        <dbReference type="ChEBI" id="CHEBI:15377"/>
        <dbReference type="ChEBI" id="CHEBI:15378"/>
        <dbReference type="ChEBI" id="CHEBI:30616"/>
        <dbReference type="ChEBI" id="CHEBI:43474"/>
        <dbReference type="ChEBI" id="CHEBI:456216"/>
    </reaction>
</comment>
<keyword evidence="6" id="KW-0235">DNA replication</keyword>
<keyword evidence="12" id="KW-0190">Covalent protein-DNA linkage</keyword>
<reference evidence="19" key="1">
    <citation type="submission" date="2017-01" db="EMBL/GenBank/DDBJ databases">
        <title>High-throughput sequencing uncovers low homogeneity in the biogeography of single-stranded DNA viruses.</title>
        <authorList>
            <person name="Pearson V.M."/>
            <person name="Rokyta D.R."/>
        </authorList>
    </citation>
    <scope>NUCLEOTIDE SEQUENCE</scope>
</reference>
<dbReference type="GO" id="GO:0016779">
    <property type="term" value="F:nucleotidyltransferase activity"/>
    <property type="evidence" value="ECO:0007669"/>
    <property type="project" value="UniProtKB-KW"/>
</dbReference>
<protein>
    <recommendedName>
        <fullName evidence="15">ATP-dependent helicase Rep</fullName>
    </recommendedName>
    <alternativeName>
        <fullName evidence="16">RepP</fullName>
    </alternativeName>
</protein>
<dbReference type="GO" id="GO:0046872">
    <property type="term" value="F:metal ion binding"/>
    <property type="evidence" value="ECO:0007669"/>
    <property type="project" value="UniProtKB-KW"/>
</dbReference>
<dbReference type="GO" id="GO:0000166">
    <property type="term" value="F:nucleotide binding"/>
    <property type="evidence" value="ECO:0007669"/>
    <property type="project" value="UniProtKB-KW"/>
</dbReference>
<dbReference type="GO" id="GO:0042025">
    <property type="term" value="C:host cell nucleus"/>
    <property type="evidence" value="ECO:0007669"/>
    <property type="project" value="UniProtKB-SubCell"/>
</dbReference>
<dbReference type="Pfam" id="PF02407">
    <property type="entry name" value="Viral_Rep"/>
    <property type="match status" value="1"/>
</dbReference>
<evidence type="ECO:0000256" key="12">
    <source>
        <dbReference type="ARBA" id="ARBA00023124"/>
    </source>
</evidence>
<dbReference type="Gene3D" id="3.40.50.300">
    <property type="entry name" value="P-loop containing nucleotide triphosphate hydrolases"/>
    <property type="match status" value="1"/>
</dbReference>
<gene>
    <name evidence="19" type="primary">Rep</name>
</gene>
<comment type="cofactor">
    <cofactor evidence="1">
        <name>Mn(2+)</name>
        <dbReference type="ChEBI" id="CHEBI:29035"/>
    </cofactor>
</comment>
<evidence type="ECO:0000313" key="19">
    <source>
        <dbReference type="EMBL" id="AUM61799.1"/>
    </source>
</evidence>
<keyword evidence="13" id="KW-0238">DNA-binding</keyword>
<sequence length="364" mass="41774">MSHKGCLGADAEVSQYYLDNLVLNMPPRPQARNWCFTLNNPDLDETQIAEALQAIGPPIYAIYQLEQGENGTPHFQGYVMFQDKVYLQPTLKDCLPTAHWEVAKGTPVQNRAYCSKPETALSPPCELGIFPETSQGKRTDLTGLKEALQTGLTPAQYANEYFDIWQKHPNLVKHWYEAIVQPRKPLNRFTCKLFYGQAGTGKSTLATYLASAPEQPMEPFRYSLRGFWDGYIGQRRVLFDDFRGSDLSYGDFKRTVDKFPIRVNVKCSSCELAANEFFITSNFTPDEWWSEEVTGKDRSAIFRRITEVYFFPEKGKFRHYSSYARFAHFELNGALAPNLQETRPPLQEIILNDEEEILQIQEVQ</sequence>
<evidence type="ECO:0000256" key="8">
    <source>
        <dbReference type="ARBA" id="ARBA00022723"/>
    </source>
</evidence>
<dbReference type="PROSITE" id="PS52020">
    <property type="entry name" value="CRESS_DNA_REP"/>
    <property type="match status" value="1"/>
</dbReference>
<evidence type="ECO:0000256" key="10">
    <source>
        <dbReference type="ARBA" id="ARBA00022759"/>
    </source>
</evidence>
<evidence type="ECO:0000256" key="14">
    <source>
        <dbReference type="ARBA" id="ARBA00023268"/>
    </source>
</evidence>
<dbReference type="GO" id="GO:0016787">
    <property type="term" value="F:hydrolase activity"/>
    <property type="evidence" value="ECO:0007669"/>
    <property type="project" value="UniProtKB-KW"/>
</dbReference>
<evidence type="ECO:0000256" key="5">
    <source>
        <dbReference type="ARBA" id="ARBA00022695"/>
    </source>
</evidence>
<evidence type="ECO:0000256" key="1">
    <source>
        <dbReference type="ARBA" id="ARBA00001936"/>
    </source>
</evidence>
<evidence type="ECO:0000256" key="15">
    <source>
        <dbReference type="ARBA" id="ARBA00030754"/>
    </source>
</evidence>
<dbReference type="GO" id="GO:0003723">
    <property type="term" value="F:RNA binding"/>
    <property type="evidence" value="ECO:0007669"/>
    <property type="project" value="InterPro"/>
</dbReference>
<keyword evidence="14" id="KW-0511">Multifunctional enzyme</keyword>
<dbReference type="GO" id="GO:0006260">
    <property type="term" value="P:DNA replication"/>
    <property type="evidence" value="ECO:0007669"/>
    <property type="project" value="UniProtKB-KW"/>
</dbReference>
<evidence type="ECO:0000259" key="18">
    <source>
        <dbReference type="PROSITE" id="PS52020"/>
    </source>
</evidence>
<evidence type="ECO:0000256" key="16">
    <source>
        <dbReference type="ARBA" id="ARBA00032243"/>
    </source>
</evidence>
<evidence type="ECO:0000256" key="17">
    <source>
        <dbReference type="ARBA" id="ARBA00049360"/>
    </source>
</evidence>
<keyword evidence="8" id="KW-0479">Metal-binding</keyword>
<dbReference type="GO" id="GO:0003677">
    <property type="term" value="F:DNA binding"/>
    <property type="evidence" value="ECO:0007669"/>
    <property type="project" value="UniProtKB-KW"/>
</dbReference>
<feature type="domain" description="CRESS-DNA virus Rep endonuclease" evidence="18">
    <location>
        <begin position="28"/>
        <end position="130"/>
    </location>
</feature>
<proteinExistence type="inferred from homology"/>
<keyword evidence="5" id="KW-0548">Nucleotidyltransferase</keyword>
<organism evidence="19">
    <name type="scientific">uncultured virus</name>
    <dbReference type="NCBI Taxonomy" id="340016"/>
    <lineage>
        <taxon>Viruses</taxon>
        <taxon>environmental samples</taxon>
    </lineage>
</organism>